<dbReference type="HOGENOM" id="CLU_2612924_0_0_1"/>
<name>E9IL91_SOLIN</name>
<organism>
    <name type="scientific">Solenopsis invicta</name>
    <name type="common">Red imported fire ant</name>
    <name type="synonym">Solenopsis wagneri</name>
    <dbReference type="NCBI Taxonomy" id="13686"/>
    <lineage>
        <taxon>Eukaryota</taxon>
        <taxon>Metazoa</taxon>
        <taxon>Ecdysozoa</taxon>
        <taxon>Arthropoda</taxon>
        <taxon>Hexapoda</taxon>
        <taxon>Insecta</taxon>
        <taxon>Pterygota</taxon>
        <taxon>Neoptera</taxon>
        <taxon>Endopterygota</taxon>
        <taxon>Hymenoptera</taxon>
        <taxon>Apocrita</taxon>
        <taxon>Aculeata</taxon>
        <taxon>Formicoidea</taxon>
        <taxon>Formicidae</taxon>
        <taxon>Myrmicinae</taxon>
        <taxon>Solenopsis</taxon>
    </lineage>
</organism>
<feature type="non-terminal residue" evidence="1">
    <location>
        <position position="1"/>
    </location>
</feature>
<protein>
    <submittedName>
        <fullName evidence="1">Uncharacterized protein</fullName>
    </submittedName>
</protein>
<reference evidence="1" key="1">
    <citation type="journal article" date="2011" name="Proc. Natl. Acad. Sci. U.S.A.">
        <title>The genome of the fire ant Solenopsis invicta.</title>
        <authorList>
            <person name="Wurm Y."/>
            <person name="Wang J."/>
            <person name="Riba-Grognuz O."/>
            <person name="Corona M."/>
            <person name="Nygaard S."/>
            <person name="Hunt B.G."/>
            <person name="Ingram K.K."/>
            <person name="Falquet L."/>
            <person name="Nipitwattanaphon M."/>
            <person name="Gotzek D."/>
            <person name="Dijkstra M.B."/>
            <person name="Oettler J."/>
            <person name="Comtesse F."/>
            <person name="Shih C.J."/>
            <person name="Wu W.J."/>
            <person name="Yang C.C."/>
            <person name="Thomas J."/>
            <person name="Beaudoing E."/>
            <person name="Pradervand S."/>
            <person name="Flegel V."/>
            <person name="Cook E.D."/>
            <person name="Fabbretti R."/>
            <person name="Stockinger H."/>
            <person name="Long L."/>
            <person name="Farmerie W.G."/>
            <person name="Oakey J."/>
            <person name="Boomsma J.J."/>
            <person name="Pamilo P."/>
            <person name="Yi S.V."/>
            <person name="Heinze J."/>
            <person name="Goodisman M.A."/>
            <person name="Farinelli L."/>
            <person name="Harshman K."/>
            <person name="Hulo N."/>
            <person name="Cerutti L."/>
            <person name="Xenarios I."/>
            <person name="Shoemaker D."/>
            <person name="Keller L."/>
        </authorList>
    </citation>
    <scope>NUCLEOTIDE SEQUENCE [LARGE SCALE GENOMIC DNA]</scope>
</reference>
<dbReference type="AlphaFoldDB" id="E9IL91"/>
<feature type="non-terminal residue" evidence="1">
    <location>
        <position position="79"/>
    </location>
</feature>
<proteinExistence type="predicted"/>
<accession>E9IL91</accession>
<evidence type="ECO:0000313" key="1">
    <source>
        <dbReference type="EMBL" id="EFZ18662.1"/>
    </source>
</evidence>
<gene>
    <name evidence="1" type="ORF">SINV_13142</name>
</gene>
<dbReference type="EMBL" id="GL764053">
    <property type="protein sequence ID" value="EFZ18662.1"/>
    <property type="molecule type" value="Genomic_DNA"/>
</dbReference>
<sequence>FADRAVPRCNLKATQISILPAKGEERVYKKNYTLDNTERTFSQAGIAERGLPSHLLEEVDVERARGDEQGASNEREEEI</sequence>